<evidence type="ECO:0000256" key="5">
    <source>
        <dbReference type="ARBA" id="ARBA00022692"/>
    </source>
</evidence>
<dbReference type="PROSITE" id="PS00078">
    <property type="entry name" value="COX2"/>
    <property type="match status" value="1"/>
</dbReference>
<keyword evidence="6 14" id="KW-0479">Metal-binding</keyword>
<keyword evidence="5 13" id="KW-0812">Transmembrane</keyword>
<feature type="domain" description="Cytochrome oxidase subunit II copper A binding" evidence="17">
    <location>
        <begin position="119"/>
        <end position="244"/>
    </location>
</feature>
<evidence type="ECO:0000256" key="14">
    <source>
        <dbReference type="RuleBase" id="RU004024"/>
    </source>
</evidence>
<dbReference type="InterPro" id="IPR011759">
    <property type="entry name" value="Cyt_c_oxidase_su2_TM_dom"/>
</dbReference>
<evidence type="ECO:0000256" key="16">
    <source>
        <dbReference type="SAM" id="SignalP"/>
    </source>
</evidence>
<reference evidence="18 19" key="1">
    <citation type="submission" date="2021-07" db="EMBL/GenBank/DDBJ databases">
        <title>complete genome sequencing of Tessaracoccus sp.J1M15.</title>
        <authorList>
            <person name="Bae J.-W."/>
            <person name="Kim D.-y."/>
        </authorList>
    </citation>
    <scope>NUCLEOTIDE SEQUENCE [LARGE SCALE GENOMIC DNA]</scope>
    <source>
        <strain evidence="18 19">J1M15</strain>
    </source>
</reference>
<dbReference type="PROSITE" id="PS50857">
    <property type="entry name" value="COX2_CUA"/>
    <property type="match status" value="1"/>
</dbReference>
<feature type="transmembrane region" description="Helical" evidence="15">
    <location>
        <begin position="87"/>
        <end position="107"/>
    </location>
</feature>
<comment type="cofactor">
    <cofactor evidence="14">
        <name>Cu cation</name>
        <dbReference type="ChEBI" id="CHEBI:23378"/>
    </cofactor>
    <text evidence="14">Binds a copper A center.</text>
</comment>
<keyword evidence="16" id="KW-0732">Signal</keyword>
<dbReference type="Pfam" id="PF02790">
    <property type="entry name" value="COX2_TM"/>
    <property type="match status" value="1"/>
</dbReference>
<evidence type="ECO:0000313" key="19">
    <source>
        <dbReference type="Proteomes" id="UP000824504"/>
    </source>
</evidence>
<evidence type="ECO:0000256" key="6">
    <source>
        <dbReference type="ARBA" id="ARBA00022723"/>
    </source>
</evidence>
<feature type="signal peptide" evidence="16">
    <location>
        <begin position="1"/>
        <end position="20"/>
    </location>
</feature>
<organism evidence="18 19">
    <name type="scientific">Tessaracoccus palaemonis</name>
    <dbReference type="NCBI Taxonomy" id="2829499"/>
    <lineage>
        <taxon>Bacteria</taxon>
        <taxon>Bacillati</taxon>
        <taxon>Actinomycetota</taxon>
        <taxon>Actinomycetes</taxon>
        <taxon>Propionibacteriales</taxon>
        <taxon>Propionibacteriaceae</taxon>
        <taxon>Tessaracoccus</taxon>
    </lineage>
</organism>
<dbReference type="PANTHER" id="PTHR22888">
    <property type="entry name" value="CYTOCHROME C OXIDASE, SUBUNIT II"/>
    <property type="match status" value="1"/>
</dbReference>
<evidence type="ECO:0000256" key="4">
    <source>
        <dbReference type="ARBA" id="ARBA00022660"/>
    </source>
</evidence>
<sequence length="274" mass="30047">MRAGVAAAAGLALVALSACSGQGARLGLPEAASAEAPNVGNLWVGAWIASFVVGGIVWGLIGWAVIRYRRKDGDAPAPRQTTYHLPLELLYTLVPFLIVGVLFFYTVKAQDAMISQTDEPDVVVNVVGQKWSWTFSYMEEDNPDIGADAHTVGTLESIPDLYLPVDKTVRFNLNSADVIHSFWVPSFYFKMDVIPGQENSFDVTPNRLGTYDGKCAELCGEYHALMLFKVHIVTEEEYEAYVRDLAENGNEGARLVQDTIQNALPSTETDEEHS</sequence>
<dbReference type="InterPro" id="IPR002429">
    <property type="entry name" value="CcO_II-like_C"/>
</dbReference>
<evidence type="ECO:0000256" key="15">
    <source>
        <dbReference type="SAM" id="Phobius"/>
    </source>
</evidence>
<dbReference type="Pfam" id="PF00116">
    <property type="entry name" value="COX2"/>
    <property type="match status" value="1"/>
</dbReference>
<dbReference type="NCBIfam" id="TIGR02866">
    <property type="entry name" value="CoxB"/>
    <property type="match status" value="1"/>
</dbReference>
<evidence type="ECO:0000256" key="2">
    <source>
        <dbReference type="ARBA" id="ARBA00007866"/>
    </source>
</evidence>
<accession>A0ABX8SLT8</accession>
<dbReference type="Proteomes" id="UP000824504">
    <property type="component" value="Chromosome"/>
</dbReference>
<dbReference type="InterPro" id="IPR014222">
    <property type="entry name" value="Cyt_c_oxidase_su2"/>
</dbReference>
<name>A0ABX8SLT8_9ACTN</name>
<evidence type="ECO:0000256" key="9">
    <source>
        <dbReference type="ARBA" id="ARBA00023008"/>
    </source>
</evidence>
<evidence type="ECO:0000256" key="10">
    <source>
        <dbReference type="ARBA" id="ARBA00023136"/>
    </source>
</evidence>
<evidence type="ECO:0000259" key="17">
    <source>
        <dbReference type="PROSITE" id="PS50857"/>
    </source>
</evidence>
<dbReference type="PROSITE" id="PS51257">
    <property type="entry name" value="PROKAR_LIPOPROTEIN"/>
    <property type="match status" value="1"/>
</dbReference>
<comment type="subcellular location">
    <subcellularLocation>
        <location evidence="13">Cell membrane</location>
        <topology evidence="13">Multi-pass membrane protein</topology>
    </subcellularLocation>
    <subcellularLocation>
        <location evidence="1">Membrane</location>
        <topology evidence="1">Multi-pass membrane protein</topology>
    </subcellularLocation>
</comment>
<evidence type="ECO:0000256" key="11">
    <source>
        <dbReference type="ARBA" id="ARBA00024688"/>
    </source>
</evidence>
<feature type="chain" id="PRO_5046680815" description="Cytochrome c oxidase subunit 2" evidence="16">
    <location>
        <begin position="21"/>
        <end position="274"/>
    </location>
</feature>
<dbReference type="EMBL" id="CP079216">
    <property type="protein sequence ID" value="QXT64356.1"/>
    <property type="molecule type" value="Genomic_DNA"/>
</dbReference>
<keyword evidence="9 14" id="KW-0186">Copper</keyword>
<comment type="catalytic activity">
    <reaction evidence="12 14">
        <text>4 Fe(II)-[cytochrome c] + O2 + 8 H(+)(in) = 4 Fe(III)-[cytochrome c] + 2 H2O + 4 H(+)(out)</text>
        <dbReference type="Rhea" id="RHEA:11436"/>
        <dbReference type="Rhea" id="RHEA-COMP:10350"/>
        <dbReference type="Rhea" id="RHEA-COMP:14399"/>
        <dbReference type="ChEBI" id="CHEBI:15377"/>
        <dbReference type="ChEBI" id="CHEBI:15378"/>
        <dbReference type="ChEBI" id="CHEBI:15379"/>
        <dbReference type="ChEBI" id="CHEBI:29033"/>
        <dbReference type="ChEBI" id="CHEBI:29034"/>
        <dbReference type="EC" id="7.1.1.9"/>
    </reaction>
</comment>
<comment type="function">
    <text evidence="11 14">Subunits I and II form the functional core of the enzyme complex. Electrons originating in cytochrome c are transferred via heme a and Cu(A) to the binuclear center formed by heme a3 and Cu(B).</text>
</comment>
<evidence type="ECO:0000256" key="13">
    <source>
        <dbReference type="RuleBase" id="RU000456"/>
    </source>
</evidence>
<protein>
    <recommendedName>
        <fullName evidence="14">Cytochrome c oxidase subunit 2</fullName>
        <ecNumber evidence="14">7.1.1.9</ecNumber>
    </recommendedName>
</protein>
<dbReference type="EC" id="7.1.1.9" evidence="14"/>
<evidence type="ECO:0000256" key="3">
    <source>
        <dbReference type="ARBA" id="ARBA00022448"/>
    </source>
</evidence>
<proteinExistence type="inferred from homology"/>
<dbReference type="PANTHER" id="PTHR22888:SF9">
    <property type="entry name" value="CYTOCHROME C OXIDASE SUBUNIT 2"/>
    <property type="match status" value="1"/>
</dbReference>
<dbReference type="CDD" id="cd13919">
    <property type="entry name" value="CuRO_HCO_II_like_5"/>
    <property type="match status" value="1"/>
</dbReference>
<keyword evidence="7 13" id="KW-0249">Electron transport</keyword>
<keyword evidence="10 15" id="KW-0472">Membrane</keyword>
<evidence type="ECO:0000256" key="12">
    <source>
        <dbReference type="ARBA" id="ARBA00047816"/>
    </source>
</evidence>
<dbReference type="InterPro" id="IPR045187">
    <property type="entry name" value="CcO_II"/>
</dbReference>
<evidence type="ECO:0000256" key="7">
    <source>
        <dbReference type="ARBA" id="ARBA00022982"/>
    </source>
</evidence>
<evidence type="ECO:0000256" key="8">
    <source>
        <dbReference type="ARBA" id="ARBA00022989"/>
    </source>
</evidence>
<evidence type="ECO:0000256" key="1">
    <source>
        <dbReference type="ARBA" id="ARBA00004141"/>
    </source>
</evidence>
<comment type="similarity">
    <text evidence="2 13">Belongs to the cytochrome c oxidase subunit 2 family.</text>
</comment>
<keyword evidence="4 13" id="KW-0679">Respiratory chain</keyword>
<keyword evidence="8 15" id="KW-1133">Transmembrane helix</keyword>
<gene>
    <name evidence="18" type="primary">coxB</name>
    <name evidence="18" type="ORF">KDB89_09790</name>
</gene>
<keyword evidence="3 13" id="KW-0813">Transport</keyword>
<keyword evidence="19" id="KW-1185">Reference proteome</keyword>
<feature type="transmembrane region" description="Helical" evidence="15">
    <location>
        <begin position="44"/>
        <end position="66"/>
    </location>
</feature>
<evidence type="ECO:0000313" key="18">
    <source>
        <dbReference type="EMBL" id="QXT64356.1"/>
    </source>
</evidence>
<dbReference type="InterPro" id="IPR001505">
    <property type="entry name" value="Copper_CuA"/>
</dbReference>